<dbReference type="PROSITE" id="PS50048">
    <property type="entry name" value="ZN2_CY6_FUNGAL_2"/>
    <property type="match status" value="1"/>
</dbReference>
<dbReference type="GO" id="GO:0008270">
    <property type="term" value="F:zinc ion binding"/>
    <property type="evidence" value="ECO:0007669"/>
    <property type="project" value="InterPro"/>
</dbReference>
<dbReference type="SUPFAM" id="SSF57701">
    <property type="entry name" value="Zn2/Cys6 DNA-binding domain"/>
    <property type="match status" value="1"/>
</dbReference>
<dbReference type="InterPro" id="IPR001138">
    <property type="entry name" value="Zn2Cys6_DnaBD"/>
</dbReference>
<feature type="compositionally biased region" description="Acidic residues" evidence="1">
    <location>
        <begin position="520"/>
        <end position="533"/>
    </location>
</feature>
<dbReference type="InterPro" id="IPR036864">
    <property type="entry name" value="Zn2-C6_fun-type_DNA-bd_sf"/>
</dbReference>
<feature type="region of interest" description="Disordered" evidence="1">
    <location>
        <begin position="515"/>
        <end position="543"/>
    </location>
</feature>
<sequence length="543" mass="59728">MRQYATKHAERWYKHVNEARGRGLVNGSLYLVTGCEKAKSWGMASFCGVSLPGQNEFQLSFRPTDSETGRYRWKAPNCRHKHADLSPVDGTLLNQTTFIHAFAISLSDTIWGSLFGKVEISQLVGDSTFVVGKSGGGFIPYGRQGSLFRWSLFGGSHGTTGGGKQCSAPTHQNVILSSASPIPRVFHPSQIIHERIRREVPQARVMITHDDDWCDIITKGSMRIGGQNLWELQQAIFDCSEIIEENGAAFLRTKSETTALENEAIAFSDMDIVPTRQERQFVLQQHDGYAPQHHQPQLQQMQHQPQTESEYEHPSHTHEHAYRPTDLPQGEFALATFDGANAATHSCENANANAVSRVVISPDAASSPVTQDPADVDLWEDDDTDTPSPSKRARTDSPHFRTLRSSTVSASILAPAKSSPSGKTKEAGTKGGGAKKKEQKGSGGKRRDQKPSLSCLYCRGRKIVCGPRYHGGCGQCQRRGLECEYSIERGRGMRKKARLPFKGDYGVRPMYRGGIAVSGNEEEDGESVDDEASAEPISAMHAQ</sequence>
<evidence type="ECO:0000259" key="2">
    <source>
        <dbReference type="PROSITE" id="PS50048"/>
    </source>
</evidence>
<evidence type="ECO:0000313" key="4">
    <source>
        <dbReference type="Proteomes" id="UP000623467"/>
    </source>
</evidence>
<comment type="caution">
    <text evidence="3">The sequence shown here is derived from an EMBL/GenBank/DDBJ whole genome shotgun (WGS) entry which is preliminary data.</text>
</comment>
<dbReference type="CDD" id="cd00067">
    <property type="entry name" value="GAL4"/>
    <property type="match status" value="1"/>
</dbReference>
<feature type="compositionally biased region" description="Acidic residues" evidence="1">
    <location>
        <begin position="374"/>
        <end position="385"/>
    </location>
</feature>
<protein>
    <recommendedName>
        <fullName evidence="2">Zn(2)-C6 fungal-type domain-containing protein</fullName>
    </recommendedName>
</protein>
<dbReference type="Gene3D" id="4.10.240.10">
    <property type="entry name" value="Zn(2)-C6 fungal-type DNA-binding domain"/>
    <property type="match status" value="1"/>
</dbReference>
<dbReference type="PROSITE" id="PS00463">
    <property type="entry name" value="ZN2_CY6_FUNGAL_1"/>
    <property type="match status" value="1"/>
</dbReference>
<feature type="region of interest" description="Disordered" evidence="1">
    <location>
        <begin position="288"/>
        <end position="324"/>
    </location>
</feature>
<feature type="compositionally biased region" description="Basic and acidic residues" evidence="1">
    <location>
        <begin position="435"/>
        <end position="450"/>
    </location>
</feature>
<feature type="region of interest" description="Disordered" evidence="1">
    <location>
        <begin position="364"/>
        <end position="451"/>
    </location>
</feature>
<organism evidence="3 4">
    <name type="scientific">Mycena sanguinolenta</name>
    <dbReference type="NCBI Taxonomy" id="230812"/>
    <lineage>
        <taxon>Eukaryota</taxon>
        <taxon>Fungi</taxon>
        <taxon>Dikarya</taxon>
        <taxon>Basidiomycota</taxon>
        <taxon>Agaricomycotina</taxon>
        <taxon>Agaricomycetes</taxon>
        <taxon>Agaricomycetidae</taxon>
        <taxon>Agaricales</taxon>
        <taxon>Marasmiineae</taxon>
        <taxon>Mycenaceae</taxon>
        <taxon>Mycena</taxon>
    </lineage>
</organism>
<evidence type="ECO:0000256" key="1">
    <source>
        <dbReference type="SAM" id="MobiDB-lite"/>
    </source>
</evidence>
<keyword evidence="4" id="KW-1185">Reference proteome</keyword>
<proteinExistence type="predicted"/>
<dbReference type="Pfam" id="PF00172">
    <property type="entry name" value="Zn_clus"/>
    <property type="match status" value="1"/>
</dbReference>
<dbReference type="Proteomes" id="UP000623467">
    <property type="component" value="Unassembled WGS sequence"/>
</dbReference>
<accession>A0A8H7DHK3</accession>
<dbReference type="AlphaFoldDB" id="A0A8H7DHK3"/>
<gene>
    <name evidence="3" type="ORF">MSAN_00345100</name>
</gene>
<name>A0A8H7DHK3_9AGAR</name>
<feature type="domain" description="Zn(2)-C6 fungal-type" evidence="2">
    <location>
        <begin position="454"/>
        <end position="485"/>
    </location>
</feature>
<feature type="compositionally biased region" description="Low complexity" evidence="1">
    <location>
        <begin position="291"/>
        <end position="306"/>
    </location>
</feature>
<dbReference type="OrthoDB" id="3222453at2759"/>
<dbReference type="SMART" id="SM00066">
    <property type="entry name" value="GAL4"/>
    <property type="match status" value="1"/>
</dbReference>
<dbReference type="EMBL" id="JACAZH010000002">
    <property type="protein sequence ID" value="KAF7374605.1"/>
    <property type="molecule type" value="Genomic_DNA"/>
</dbReference>
<feature type="compositionally biased region" description="Basic and acidic residues" evidence="1">
    <location>
        <begin position="310"/>
        <end position="323"/>
    </location>
</feature>
<dbReference type="GO" id="GO:0000981">
    <property type="term" value="F:DNA-binding transcription factor activity, RNA polymerase II-specific"/>
    <property type="evidence" value="ECO:0007669"/>
    <property type="project" value="InterPro"/>
</dbReference>
<reference evidence="3" key="1">
    <citation type="submission" date="2020-05" db="EMBL/GenBank/DDBJ databases">
        <title>Mycena genomes resolve the evolution of fungal bioluminescence.</title>
        <authorList>
            <person name="Tsai I.J."/>
        </authorList>
    </citation>
    <scope>NUCLEOTIDE SEQUENCE</scope>
    <source>
        <strain evidence="3">160909Yilan</strain>
    </source>
</reference>
<dbReference type="PROSITE" id="PS51257">
    <property type="entry name" value="PROKAR_LIPOPROTEIN"/>
    <property type="match status" value="1"/>
</dbReference>
<evidence type="ECO:0000313" key="3">
    <source>
        <dbReference type="EMBL" id="KAF7374605.1"/>
    </source>
</evidence>